<keyword evidence="3" id="KW-1185">Reference proteome</keyword>
<sequence length="62" mass="6526">MPGGVESNLGDDFHSPCVGTYSGGANIIDEGPSHEIEVDKSHMEDQTATGQHAVDDFHSPCV</sequence>
<reference evidence="2 3" key="1">
    <citation type="submission" date="2019-12" db="EMBL/GenBank/DDBJ databases">
        <authorList>
            <person name="Alioto T."/>
            <person name="Alioto T."/>
            <person name="Gomez Garrido J."/>
        </authorList>
    </citation>
    <scope>NUCLEOTIDE SEQUENCE [LARGE SCALE GENOMIC DNA]</scope>
</reference>
<feature type="non-terminal residue" evidence="2">
    <location>
        <position position="62"/>
    </location>
</feature>
<dbReference type="EMBL" id="CACTIH010005792">
    <property type="protein sequence ID" value="CAA3001924.1"/>
    <property type="molecule type" value="Genomic_DNA"/>
</dbReference>
<dbReference type="Proteomes" id="UP000594638">
    <property type="component" value="Unassembled WGS sequence"/>
</dbReference>
<evidence type="ECO:0000313" key="2">
    <source>
        <dbReference type="EMBL" id="CAA3001924.1"/>
    </source>
</evidence>
<dbReference type="AlphaFoldDB" id="A0A8S0TDI3"/>
<feature type="compositionally biased region" description="Basic and acidic residues" evidence="1">
    <location>
        <begin position="53"/>
        <end position="62"/>
    </location>
</feature>
<evidence type="ECO:0000256" key="1">
    <source>
        <dbReference type="SAM" id="MobiDB-lite"/>
    </source>
</evidence>
<dbReference type="Gramene" id="OE9A067710T1">
    <property type="protein sequence ID" value="OE9A067710C1"/>
    <property type="gene ID" value="OE9A067710"/>
</dbReference>
<comment type="caution">
    <text evidence="2">The sequence shown here is derived from an EMBL/GenBank/DDBJ whole genome shotgun (WGS) entry which is preliminary data.</text>
</comment>
<proteinExistence type="predicted"/>
<protein>
    <submittedName>
        <fullName evidence="2">Uncharacterized protein</fullName>
    </submittedName>
</protein>
<gene>
    <name evidence="2" type="ORF">OLEA9_A067710</name>
</gene>
<evidence type="ECO:0000313" key="3">
    <source>
        <dbReference type="Proteomes" id="UP000594638"/>
    </source>
</evidence>
<name>A0A8S0TDI3_OLEEU</name>
<organism evidence="2 3">
    <name type="scientific">Olea europaea subsp. europaea</name>
    <dbReference type="NCBI Taxonomy" id="158383"/>
    <lineage>
        <taxon>Eukaryota</taxon>
        <taxon>Viridiplantae</taxon>
        <taxon>Streptophyta</taxon>
        <taxon>Embryophyta</taxon>
        <taxon>Tracheophyta</taxon>
        <taxon>Spermatophyta</taxon>
        <taxon>Magnoliopsida</taxon>
        <taxon>eudicotyledons</taxon>
        <taxon>Gunneridae</taxon>
        <taxon>Pentapetalae</taxon>
        <taxon>asterids</taxon>
        <taxon>lamiids</taxon>
        <taxon>Lamiales</taxon>
        <taxon>Oleaceae</taxon>
        <taxon>Oleeae</taxon>
        <taxon>Olea</taxon>
    </lineage>
</organism>
<feature type="region of interest" description="Disordered" evidence="1">
    <location>
        <begin position="42"/>
        <end position="62"/>
    </location>
</feature>
<accession>A0A8S0TDI3</accession>